<evidence type="ECO:0000313" key="2">
    <source>
        <dbReference type="EMBL" id="MBB5933335.1"/>
    </source>
</evidence>
<evidence type="ECO:0000256" key="1">
    <source>
        <dbReference type="SAM" id="MobiDB-lite"/>
    </source>
</evidence>
<dbReference type="AlphaFoldDB" id="A0A7W9Q4A3"/>
<accession>A0A7W9Q4A3</accession>
<feature type="region of interest" description="Disordered" evidence="1">
    <location>
        <begin position="23"/>
        <end position="69"/>
    </location>
</feature>
<gene>
    <name evidence="2" type="ORF">FHS42_000353</name>
</gene>
<sequence>MRRPSRHPTSLIAVRLTFACSATRRSDGRRHQAMTDGRTTAARHAPPRRRPGPERPAAVVPYSSPPGMT</sequence>
<evidence type="ECO:0000313" key="3">
    <source>
        <dbReference type="Proteomes" id="UP000588098"/>
    </source>
</evidence>
<reference evidence="2 3" key="1">
    <citation type="submission" date="2020-08" db="EMBL/GenBank/DDBJ databases">
        <title>Genomic Encyclopedia of Type Strains, Phase III (KMG-III): the genomes of soil and plant-associated and newly described type strains.</title>
        <authorList>
            <person name="Whitman W."/>
        </authorList>
    </citation>
    <scope>NUCLEOTIDE SEQUENCE [LARGE SCALE GENOMIC DNA]</scope>
    <source>
        <strain evidence="2 3">CECT 8305</strain>
    </source>
</reference>
<proteinExistence type="predicted"/>
<name>A0A7W9Q4A3_9ACTN</name>
<dbReference type="EMBL" id="JACHJL010000001">
    <property type="protein sequence ID" value="MBB5933335.1"/>
    <property type="molecule type" value="Genomic_DNA"/>
</dbReference>
<comment type="caution">
    <text evidence="2">The sequence shown here is derived from an EMBL/GenBank/DDBJ whole genome shotgun (WGS) entry which is preliminary data.</text>
</comment>
<keyword evidence="3" id="KW-1185">Reference proteome</keyword>
<organism evidence="2 3">
    <name type="scientific">Streptomyces zagrosensis</name>
    <dbReference type="NCBI Taxonomy" id="1042984"/>
    <lineage>
        <taxon>Bacteria</taxon>
        <taxon>Bacillati</taxon>
        <taxon>Actinomycetota</taxon>
        <taxon>Actinomycetes</taxon>
        <taxon>Kitasatosporales</taxon>
        <taxon>Streptomycetaceae</taxon>
        <taxon>Streptomyces</taxon>
    </lineage>
</organism>
<dbReference type="Proteomes" id="UP000588098">
    <property type="component" value="Unassembled WGS sequence"/>
</dbReference>
<protein>
    <submittedName>
        <fullName evidence="2">Uncharacterized protein</fullName>
    </submittedName>
</protein>